<dbReference type="EMBL" id="BNAP01000009">
    <property type="protein sequence ID" value="GHG92579.1"/>
    <property type="molecule type" value="Genomic_DNA"/>
</dbReference>
<dbReference type="InterPro" id="IPR041490">
    <property type="entry name" value="KstR2_TetR_C"/>
</dbReference>
<dbReference type="Pfam" id="PF00440">
    <property type="entry name" value="TetR_N"/>
    <property type="match status" value="1"/>
</dbReference>
<reference evidence="6" key="1">
    <citation type="journal article" date="2014" name="Int. J. Syst. Evol. Microbiol.">
        <title>Complete genome sequence of Corynebacterium casei LMG S-19264T (=DSM 44701T), isolated from a smear-ripened cheese.</title>
        <authorList>
            <consortium name="US DOE Joint Genome Institute (JGI-PGF)"/>
            <person name="Walter F."/>
            <person name="Albersmeier A."/>
            <person name="Kalinowski J."/>
            <person name="Ruckert C."/>
        </authorList>
    </citation>
    <scope>NUCLEOTIDE SEQUENCE</scope>
    <source>
        <strain evidence="6">CGMCC 1.7081</strain>
    </source>
</reference>
<gene>
    <name evidence="6" type="ORF">GCM10010961_24700</name>
</gene>
<feature type="DNA-binding region" description="H-T-H motif" evidence="4">
    <location>
        <begin position="33"/>
        <end position="52"/>
    </location>
</feature>
<evidence type="ECO:0000313" key="6">
    <source>
        <dbReference type="EMBL" id="GHG92579.1"/>
    </source>
</evidence>
<comment type="caution">
    <text evidence="6">The sequence shown here is derived from an EMBL/GenBank/DDBJ whole genome shotgun (WGS) entry which is preliminary data.</text>
</comment>
<proteinExistence type="predicted"/>
<reference evidence="6" key="2">
    <citation type="submission" date="2020-09" db="EMBL/GenBank/DDBJ databases">
        <authorList>
            <person name="Sun Q."/>
            <person name="Zhou Y."/>
        </authorList>
    </citation>
    <scope>NUCLEOTIDE SEQUENCE</scope>
    <source>
        <strain evidence="6">CGMCC 1.7081</strain>
    </source>
</reference>
<dbReference type="Proteomes" id="UP000611500">
    <property type="component" value="Unassembled WGS sequence"/>
</dbReference>
<sequence length="198" mass="22657">MARTIAKDHDHKRTQILKAAAKVFAEEGFDRASMTKLAKECGISKANIYHYYDSKDAILYDILDSYLSSLRDRILAVDTEGLSPQDRLRRVLREILRAYQGADHEHQVQISALSALPEEQQDQMRAYQRDMVKFMGQCLHDLAPDVFSAHPEKLRGATMSVYGMLNWYFMWNSGAEEQERDDYANLVCDLTLHGVPGL</sequence>
<evidence type="ECO:0000313" key="7">
    <source>
        <dbReference type="Proteomes" id="UP000611500"/>
    </source>
</evidence>
<keyword evidence="3" id="KW-0804">Transcription</keyword>
<dbReference type="Pfam" id="PF17932">
    <property type="entry name" value="TetR_C_24"/>
    <property type="match status" value="1"/>
</dbReference>
<evidence type="ECO:0000256" key="4">
    <source>
        <dbReference type="PROSITE-ProRule" id="PRU00335"/>
    </source>
</evidence>
<evidence type="ECO:0000256" key="2">
    <source>
        <dbReference type="ARBA" id="ARBA00023125"/>
    </source>
</evidence>
<dbReference type="InterPro" id="IPR050109">
    <property type="entry name" value="HTH-type_TetR-like_transc_reg"/>
</dbReference>
<keyword evidence="2 4" id="KW-0238">DNA-binding</keyword>
<dbReference type="AlphaFoldDB" id="A0A8J3H6W0"/>
<dbReference type="PANTHER" id="PTHR30055:SF234">
    <property type="entry name" value="HTH-TYPE TRANSCRIPTIONAL REGULATOR BETI"/>
    <property type="match status" value="1"/>
</dbReference>
<keyword evidence="7" id="KW-1185">Reference proteome</keyword>
<dbReference type="GO" id="GO:0003700">
    <property type="term" value="F:DNA-binding transcription factor activity"/>
    <property type="evidence" value="ECO:0007669"/>
    <property type="project" value="TreeGrafter"/>
</dbReference>
<protein>
    <submittedName>
        <fullName evidence="6">TetR family transcriptional regulator</fullName>
    </submittedName>
</protein>
<accession>A0A8J3H6W0</accession>
<name>A0A8J3H6W0_9RHOB</name>
<evidence type="ECO:0000256" key="1">
    <source>
        <dbReference type="ARBA" id="ARBA00023015"/>
    </source>
</evidence>
<dbReference type="RefSeq" id="WP_028093781.1">
    <property type="nucleotide sequence ID" value="NZ_BNAP01000009.1"/>
</dbReference>
<dbReference type="SUPFAM" id="SSF46689">
    <property type="entry name" value="Homeodomain-like"/>
    <property type="match status" value="1"/>
</dbReference>
<evidence type="ECO:0000259" key="5">
    <source>
        <dbReference type="PROSITE" id="PS50977"/>
    </source>
</evidence>
<feature type="domain" description="HTH tetR-type" evidence="5">
    <location>
        <begin position="10"/>
        <end position="70"/>
    </location>
</feature>
<organism evidence="6 7">
    <name type="scientific">Pseudodonghicola xiamenensis</name>
    <dbReference type="NCBI Taxonomy" id="337702"/>
    <lineage>
        <taxon>Bacteria</taxon>
        <taxon>Pseudomonadati</taxon>
        <taxon>Pseudomonadota</taxon>
        <taxon>Alphaproteobacteria</taxon>
        <taxon>Rhodobacterales</taxon>
        <taxon>Paracoccaceae</taxon>
        <taxon>Pseudodonghicola</taxon>
    </lineage>
</organism>
<dbReference type="PROSITE" id="PS50977">
    <property type="entry name" value="HTH_TETR_2"/>
    <property type="match status" value="1"/>
</dbReference>
<dbReference type="Gene3D" id="1.10.10.60">
    <property type="entry name" value="Homeodomain-like"/>
    <property type="match status" value="1"/>
</dbReference>
<dbReference type="PRINTS" id="PR00455">
    <property type="entry name" value="HTHTETR"/>
</dbReference>
<dbReference type="PANTHER" id="PTHR30055">
    <property type="entry name" value="HTH-TYPE TRANSCRIPTIONAL REGULATOR RUTR"/>
    <property type="match status" value="1"/>
</dbReference>
<dbReference type="GO" id="GO:0000976">
    <property type="term" value="F:transcription cis-regulatory region binding"/>
    <property type="evidence" value="ECO:0007669"/>
    <property type="project" value="TreeGrafter"/>
</dbReference>
<keyword evidence="1" id="KW-0805">Transcription regulation</keyword>
<dbReference type="Gene3D" id="1.10.357.10">
    <property type="entry name" value="Tetracycline Repressor, domain 2"/>
    <property type="match status" value="1"/>
</dbReference>
<dbReference type="FunFam" id="1.10.10.60:FF:000141">
    <property type="entry name" value="TetR family transcriptional regulator"/>
    <property type="match status" value="1"/>
</dbReference>
<dbReference type="InterPro" id="IPR001647">
    <property type="entry name" value="HTH_TetR"/>
</dbReference>
<dbReference type="InterPro" id="IPR009057">
    <property type="entry name" value="Homeodomain-like_sf"/>
</dbReference>
<evidence type="ECO:0000256" key="3">
    <source>
        <dbReference type="ARBA" id="ARBA00023163"/>
    </source>
</evidence>